<protein>
    <submittedName>
        <fullName evidence="3">Universal stress protein</fullName>
    </submittedName>
</protein>
<name>A0A3N4P149_9FLAO</name>
<sequence>MKQILLPTDFSEISKNAIDYALELFQDSECTFHFLNTYTPVIYNYDYQMNTGGHVGGVVDIVRNNSKEQLEALKKYVIEKYNNPKHKFELISSFSLLTEEIEFLVEKLNLDLVIMGTKGASGLQEVLFGSNTVHTIKKVKCPVLAIPDGFFFEKPKEILYPTDYKIDYTSNHLMVLKNIAKMYKSTVHILHVSSGNELNETEKQNKDKLDNMLNGIDHIFHTVPDQAIPNAINDFQKTTYIHLLMMVKNKHTFLENLFFKKVIDQIGFNLTIPFLVVPSEF</sequence>
<dbReference type="OrthoDB" id="9788959at2"/>
<dbReference type="CDD" id="cd00293">
    <property type="entry name" value="USP-like"/>
    <property type="match status" value="1"/>
</dbReference>
<dbReference type="EMBL" id="RPFJ01000006">
    <property type="protein sequence ID" value="RPD98726.1"/>
    <property type="molecule type" value="Genomic_DNA"/>
</dbReference>
<comment type="similarity">
    <text evidence="1">Belongs to the universal stress protein A family.</text>
</comment>
<dbReference type="Proteomes" id="UP000270856">
    <property type="component" value="Unassembled WGS sequence"/>
</dbReference>
<dbReference type="RefSeq" id="WP_123897040.1">
    <property type="nucleotide sequence ID" value="NZ_RPFJ01000006.1"/>
</dbReference>
<evidence type="ECO:0000256" key="1">
    <source>
        <dbReference type="ARBA" id="ARBA00008791"/>
    </source>
</evidence>
<dbReference type="InterPro" id="IPR006016">
    <property type="entry name" value="UspA"/>
</dbReference>
<keyword evidence="4" id="KW-1185">Reference proteome</keyword>
<gene>
    <name evidence="3" type="ORF">EGM88_05930</name>
</gene>
<dbReference type="InterPro" id="IPR006015">
    <property type="entry name" value="Universal_stress_UspA"/>
</dbReference>
<evidence type="ECO:0000259" key="2">
    <source>
        <dbReference type="Pfam" id="PF00582"/>
    </source>
</evidence>
<dbReference type="Pfam" id="PF00582">
    <property type="entry name" value="Usp"/>
    <property type="match status" value="1"/>
</dbReference>
<evidence type="ECO:0000313" key="4">
    <source>
        <dbReference type="Proteomes" id="UP000270856"/>
    </source>
</evidence>
<dbReference type="AlphaFoldDB" id="A0A3N4P149"/>
<dbReference type="SUPFAM" id="SSF52402">
    <property type="entry name" value="Adenine nucleotide alpha hydrolases-like"/>
    <property type="match status" value="2"/>
</dbReference>
<proteinExistence type="inferred from homology"/>
<dbReference type="InterPro" id="IPR014729">
    <property type="entry name" value="Rossmann-like_a/b/a_fold"/>
</dbReference>
<comment type="caution">
    <text evidence="3">The sequence shown here is derived from an EMBL/GenBank/DDBJ whole genome shotgun (WGS) entry which is preliminary data.</text>
</comment>
<organism evidence="3 4">
    <name type="scientific">Aureibaculum marinum</name>
    <dbReference type="NCBI Taxonomy" id="2487930"/>
    <lineage>
        <taxon>Bacteria</taxon>
        <taxon>Pseudomonadati</taxon>
        <taxon>Bacteroidota</taxon>
        <taxon>Flavobacteriia</taxon>
        <taxon>Flavobacteriales</taxon>
        <taxon>Flavobacteriaceae</taxon>
        <taxon>Aureibaculum</taxon>
    </lineage>
</organism>
<dbReference type="PANTHER" id="PTHR46268:SF6">
    <property type="entry name" value="UNIVERSAL STRESS PROTEIN UP12"/>
    <property type="match status" value="1"/>
</dbReference>
<dbReference type="PANTHER" id="PTHR46268">
    <property type="entry name" value="STRESS RESPONSE PROTEIN NHAX"/>
    <property type="match status" value="1"/>
</dbReference>
<reference evidence="3 4" key="1">
    <citation type="submission" date="2018-11" db="EMBL/GenBank/DDBJ databases">
        <title>Aureibaculum marinum gen. nov., sp. nov., a member of the family Flavobacteriaceae isolated from the Bohai Sea.</title>
        <authorList>
            <person name="Ji X."/>
        </authorList>
    </citation>
    <scope>NUCLEOTIDE SEQUENCE [LARGE SCALE GENOMIC DNA]</scope>
    <source>
        <strain evidence="3 4">BH-SD17</strain>
    </source>
</reference>
<feature type="domain" description="UspA" evidence="2">
    <location>
        <begin position="1"/>
        <end position="147"/>
    </location>
</feature>
<evidence type="ECO:0000313" key="3">
    <source>
        <dbReference type="EMBL" id="RPD98726.1"/>
    </source>
</evidence>
<dbReference type="Gene3D" id="3.40.50.620">
    <property type="entry name" value="HUPs"/>
    <property type="match status" value="2"/>
</dbReference>
<accession>A0A3N4P149</accession>
<dbReference type="PRINTS" id="PR01438">
    <property type="entry name" value="UNVRSLSTRESS"/>
</dbReference>